<feature type="signal peptide" evidence="7">
    <location>
        <begin position="1"/>
        <end position="24"/>
    </location>
</feature>
<dbReference type="PANTHER" id="PTHR30482">
    <property type="entry name" value="HIGH-AFFINITY BRANCHED-CHAIN AMINO ACID TRANSPORT SYSTEM PERMEASE"/>
    <property type="match status" value="1"/>
</dbReference>
<dbReference type="InterPro" id="IPR001851">
    <property type="entry name" value="ABC_transp_permease"/>
</dbReference>
<feature type="transmembrane region" description="Helical" evidence="6">
    <location>
        <begin position="162"/>
        <end position="181"/>
    </location>
</feature>
<evidence type="ECO:0000256" key="1">
    <source>
        <dbReference type="ARBA" id="ARBA00004651"/>
    </source>
</evidence>
<gene>
    <name evidence="8" type="ORF">C7389_14015</name>
</gene>
<accession>A0A4R6DFW3</accession>
<keyword evidence="7" id="KW-0732">Signal</keyword>
<dbReference type="RefSeq" id="WP_211168559.1">
    <property type="nucleotide sequence ID" value="NZ_SNVV01000040.1"/>
</dbReference>
<evidence type="ECO:0000256" key="3">
    <source>
        <dbReference type="ARBA" id="ARBA00022692"/>
    </source>
</evidence>
<feature type="transmembrane region" description="Helical" evidence="6">
    <location>
        <begin position="115"/>
        <end position="133"/>
    </location>
</feature>
<feature type="transmembrane region" description="Helical" evidence="6">
    <location>
        <begin position="34"/>
        <end position="52"/>
    </location>
</feature>
<comment type="caution">
    <text evidence="8">The sequence shown here is derived from an EMBL/GenBank/DDBJ whole genome shotgun (WGS) entry which is preliminary data.</text>
</comment>
<comment type="subcellular location">
    <subcellularLocation>
        <location evidence="1">Cell membrane</location>
        <topology evidence="1">Multi-pass membrane protein</topology>
    </subcellularLocation>
</comment>
<evidence type="ECO:0000313" key="9">
    <source>
        <dbReference type="Proteomes" id="UP000295129"/>
    </source>
</evidence>
<dbReference type="PANTHER" id="PTHR30482:SF18">
    <property type="entry name" value="BRANCHED AMINO ACID TRANSPORT SYSTEM PERMEASE"/>
    <property type="match status" value="1"/>
</dbReference>
<dbReference type="InterPro" id="IPR043428">
    <property type="entry name" value="LivM-like"/>
</dbReference>
<feature type="transmembrane region" description="Helical" evidence="6">
    <location>
        <begin position="87"/>
        <end position="108"/>
    </location>
</feature>
<evidence type="ECO:0000256" key="6">
    <source>
        <dbReference type="SAM" id="Phobius"/>
    </source>
</evidence>
<organism evidence="8 9">
    <name type="scientific">Azoarcus indigens</name>
    <dbReference type="NCBI Taxonomy" id="29545"/>
    <lineage>
        <taxon>Bacteria</taxon>
        <taxon>Pseudomonadati</taxon>
        <taxon>Pseudomonadota</taxon>
        <taxon>Betaproteobacteria</taxon>
        <taxon>Rhodocyclales</taxon>
        <taxon>Zoogloeaceae</taxon>
        <taxon>Azoarcus</taxon>
    </lineage>
</organism>
<dbReference type="AlphaFoldDB" id="A0A4R6DFW3"/>
<keyword evidence="9" id="KW-1185">Reference proteome</keyword>
<evidence type="ECO:0000256" key="5">
    <source>
        <dbReference type="ARBA" id="ARBA00023136"/>
    </source>
</evidence>
<evidence type="ECO:0000256" key="2">
    <source>
        <dbReference type="ARBA" id="ARBA00022475"/>
    </source>
</evidence>
<dbReference type="GO" id="GO:0015658">
    <property type="term" value="F:branched-chain amino acid transmembrane transporter activity"/>
    <property type="evidence" value="ECO:0007669"/>
    <property type="project" value="InterPro"/>
</dbReference>
<feature type="transmembrane region" description="Helical" evidence="6">
    <location>
        <begin position="248"/>
        <end position="273"/>
    </location>
</feature>
<evidence type="ECO:0000256" key="7">
    <source>
        <dbReference type="SAM" id="SignalP"/>
    </source>
</evidence>
<dbReference type="Proteomes" id="UP000295129">
    <property type="component" value="Unassembled WGS sequence"/>
</dbReference>
<keyword evidence="2" id="KW-1003">Cell membrane</keyword>
<evidence type="ECO:0000256" key="4">
    <source>
        <dbReference type="ARBA" id="ARBA00022989"/>
    </source>
</evidence>
<feature type="transmembrane region" description="Helical" evidence="6">
    <location>
        <begin position="285"/>
        <end position="311"/>
    </location>
</feature>
<feature type="transmembrane region" description="Helical" evidence="6">
    <location>
        <begin position="64"/>
        <end position="81"/>
    </location>
</feature>
<sequence length="334" mass="35552">MSQSAMKKQALSRFLILAAVLALAAFSNNPYVINLLVVCGLYALPAIGLSLLMGYTGQISLGQSAFVGVGAYGSVLLAQHLQLDPWYSLALATALSAFTAWSLGWLVFRLKGHHLAMATLAIALILHTVLVEWRSVTGGPDGISAIDPISIAGYALLDDLHFLPLAWLVCYAGLCLADYLVRSPFGLAMRTVSENEAVARSLGIDAAQVKRKVMALSGAYAGLGGALYAHWIGYISPEPFSVAFSIKLLLIVALGGVSGVWNVLFGVFIVVIVSEWLKPLGRLDVVIYGLLLIVVMIYCRQGAVAALAGLYRKLPQRLRPGARAGLKLQGRTSA</sequence>
<dbReference type="EMBL" id="SNVV01000040">
    <property type="protein sequence ID" value="TDN43511.1"/>
    <property type="molecule type" value="Genomic_DNA"/>
</dbReference>
<dbReference type="CDD" id="cd06581">
    <property type="entry name" value="TM_PBP1_LivM_like"/>
    <property type="match status" value="1"/>
</dbReference>
<keyword evidence="5 6" id="KW-0472">Membrane</keyword>
<keyword evidence="4 6" id="KW-1133">Transmembrane helix</keyword>
<dbReference type="Pfam" id="PF02653">
    <property type="entry name" value="BPD_transp_2"/>
    <property type="match status" value="1"/>
</dbReference>
<reference evidence="8 9" key="1">
    <citation type="submission" date="2019-03" db="EMBL/GenBank/DDBJ databases">
        <title>Genomic Encyclopedia of Type Strains, Phase IV (KMG-IV): sequencing the most valuable type-strain genomes for metagenomic binning, comparative biology and taxonomic classification.</title>
        <authorList>
            <person name="Goeker M."/>
        </authorList>
    </citation>
    <scope>NUCLEOTIDE SEQUENCE [LARGE SCALE GENOMIC DNA]</scope>
    <source>
        <strain evidence="8 9">DSM 12121</strain>
    </source>
</reference>
<proteinExistence type="predicted"/>
<name>A0A4R6DFW3_9RHOO</name>
<feature type="chain" id="PRO_5020848604" evidence="7">
    <location>
        <begin position="25"/>
        <end position="334"/>
    </location>
</feature>
<evidence type="ECO:0000313" key="8">
    <source>
        <dbReference type="EMBL" id="TDN43511.1"/>
    </source>
</evidence>
<protein>
    <submittedName>
        <fullName evidence="8">Amino acid/amide ABC transporter membrane protein 2 (HAAT family)</fullName>
    </submittedName>
</protein>
<keyword evidence="3 6" id="KW-0812">Transmembrane</keyword>
<dbReference type="GO" id="GO:0005886">
    <property type="term" value="C:plasma membrane"/>
    <property type="evidence" value="ECO:0007669"/>
    <property type="project" value="UniProtKB-SubCell"/>
</dbReference>